<organism evidence="2 3">
    <name type="scientific">Stylonychia lemnae</name>
    <name type="common">Ciliate</name>
    <dbReference type="NCBI Taxonomy" id="5949"/>
    <lineage>
        <taxon>Eukaryota</taxon>
        <taxon>Sar</taxon>
        <taxon>Alveolata</taxon>
        <taxon>Ciliophora</taxon>
        <taxon>Intramacronucleata</taxon>
        <taxon>Spirotrichea</taxon>
        <taxon>Stichotrichia</taxon>
        <taxon>Sporadotrichida</taxon>
        <taxon>Oxytrichidae</taxon>
        <taxon>Stylonychinae</taxon>
        <taxon>Stylonychia</taxon>
    </lineage>
</organism>
<dbReference type="OrthoDB" id="120976at2759"/>
<dbReference type="OMA" id="NNETSIC"/>
<feature type="compositionally biased region" description="Low complexity" evidence="1">
    <location>
        <begin position="105"/>
        <end position="117"/>
    </location>
</feature>
<dbReference type="Gene3D" id="3.80.10.10">
    <property type="entry name" value="Ribonuclease Inhibitor"/>
    <property type="match status" value="1"/>
</dbReference>
<dbReference type="PANTHER" id="PTHR24114:SF2">
    <property type="entry name" value="F-BOX DOMAIN-CONTAINING PROTEIN-RELATED"/>
    <property type="match status" value="1"/>
</dbReference>
<dbReference type="EMBL" id="CCKQ01010466">
    <property type="protein sequence ID" value="CDW81980.1"/>
    <property type="molecule type" value="Genomic_DNA"/>
</dbReference>
<dbReference type="InterPro" id="IPR001611">
    <property type="entry name" value="Leu-rich_rpt"/>
</dbReference>
<dbReference type="InterPro" id="IPR052394">
    <property type="entry name" value="LRR-containing"/>
</dbReference>
<gene>
    <name evidence="2" type="primary">Contig14697.g15655</name>
    <name evidence="2" type="ORF">STYLEM_11005</name>
</gene>
<dbReference type="InterPro" id="IPR032675">
    <property type="entry name" value="LRR_dom_sf"/>
</dbReference>
<name>A0A078AI90_STYLE</name>
<dbReference type="SMART" id="SM00368">
    <property type="entry name" value="LRR_RI"/>
    <property type="match status" value="5"/>
</dbReference>
<evidence type="ECO:0000256" key="1">
    <source>
        <dbReference type="SAM" id="MobiDB-lite"/>
    </source>
</evidence>
<evidence type="ECO:0000313" key="2">
    <source>
        <dbReference type="EMBL" id="CDW81980.1"/>
    </source>
</evidence>
<keyword evidence="3" id="KW-1185">Reference proteome</keyword>
<reference evidence="2 3" key="1">
    <citation type="submission" date="2014-06" db="EMBL/GenBank/DDBJ databases">
        <authorList>
            <person name="Swart Estienne"/>
        </authorList>
    </citation>
    <scope>NUCLEOTIDE SEQUENCE [LARGE SCALE GENOMIC DNA]</scope>
    <source>
        <strain evidence="2 3">130c</strain>
    </source>
</reference>
<feature type="region of interest" description="Disordered" evidence="1">
    <location>
        <begin position="211"/>
        <end position="231"/>
    </location>
</feature>
<dbReference type="Proteomes" id="UP000039865">
    <property type="component" value="Unassembled WGS sequence"/>
</dbReference>
<dbReference type="Pfam" id="PF13516">
    <property type="entry name" value="LRR_6"/>
    <property type="match status" value="1"/>
</dbReference>
<feature type="region of interest" description="Disordered" evidence="1">
    <location>
        <begin position="84"/>
        <end position="123"/>
    </location>
</feature>
<evidence type="ECO:0008006" key="4">
    <source>
        <dbReference type="Google" id="ProtNLM"/>
    </source>
</evidence>
<dbReference type="InParanoid" id="A0A078AI90"/>
<dbReference type="SUPFAM" id="SSF52047">
    <property type="entry name" value="RNI-like"/>
    <property type="match status" value="1"/>
</dbReference>
<evidence type="ECO:0000313" key="3">
    <source>
        <dbReference type="Proteomes" id="UP000039865"/>
    </source>
</evidence>
<proteinExistence type="predicted"/>
<sequence>MKTLRNSISDQNLLVLPNINFSNKRQANAERRSSIIMKDIHINKKPQLDVKPFQDTIISNYTTQQNLNPKLYNQQNSSHLLQTNFGMSNKNSKRNSKLVSPTHNPNPSNSNEQSPYNANNSSNINAQKYNSLKQRNAQEAQKREKEQNEIIIKTFARVHLPQLCNAKNTNLLKMLSVNPPIEQQMLYENQQKLYDKSIEEIDKIVQKGMQNFRKRSRPNNGNNSSVPRLGNLDEKMKSFFNESRRNLLQGVDGLNESDSDISTNLISNYDQQSSRQRKIRSLSQIDIMKKSGSVLRTSNDENMQIHKRDIIKNSYQTNLRVPHMTLDQSNINSRQNSFVTKDIKHSTIQVEANKNNNKALDKNLKSTLMFKIDNNANQNENMHPQSQLRSSFDRNKISLDQNYKSVPIQSHNLRVSQDNSKSKDTGVGDSQQLEQFFMRFKTKDKNKLQQDTAFSRYIDKCEDFGLPPRPIGIVSRKGNKKDIKVNDQTIGDQYAQALAEGLQALESTNSLELRNNSLTDVGIIPILKALKSDLLILDISYNPKITFEAYQILFDIIDQKLNQLQQLILEGNMMGDLATKALGNMISQNNSITLLNINQNKITDEGGKHIASMLKFNSKISVLFMRWNQIKAKGAYFIAQSLQVNDSLQILDASFNSFGSQVIIGLSDLTQGVNSSFIQNNLVYEETEKVSKMMNFSKIEVGTVFSDMFRANKTLIHIDLSHNNFKKSDCEVMEEGLRDNHSLLGIHMIGNEVNTNSRGYFKDQPTDPSLSHVISRIKGTLDTGTLRKQRLEMKATSNCWICEGWSQVLFKVNPSEIIVDDSGKRLYDEMDEDTLVYIHLSIDNDEADQMEKNPKTGEYQILRMMPPGQCFYYYSIGQPPMMNQAQQSFTKSFISKRKIEVPNTNIVQNVAQSRQLITLTYLEDMTVIPRQPQKKIKGIARVKSAWDISKSIFKDYRCDNDETYQKCFEYDWKNSKYNKFIKNADELNRVKEYLRGVYKHLREAYRYYAGINPINGVPAIGQNVFQDFINNCNIIDGKFISISDVDLEFISTNVGGGKSNMLNPERAIVRPEFLELLVRIAIFKFFKSKTVPTQLEAVQRLFEESINPYVQQYDNSLWRRERLWNEDCDKVFRYFKKAFDLLYEKYSGEYTKPGQQKQQIIMEIIVHDRFMSLDEFDRLINQGNVIDDQFGPREVSVQFNLAQMTNILEVDTDSHIKMSMIEFIEAFSRFQLNPDFDTMSDISAFEDMNVRKKLIREQKLAPRIEWLIKRYIQLVLGINFQKEFKRQASSLKI</sequence>
<protein>
    <recommendedName>
        <fullName evidence="4">Leucine Rich Repeat family protein</fullName>
    </recommendedName>
</protein>
<dbReference type="PANTHER" id="PTHR24114">
    <property type="entry name" value="LEUCINE RICH REPEAT FAMILY PROTEIN"/>
    <property type="match status" value="1"/>
</dbReference>
<accession>A0A078AI90</accession>